<feature type="transmembrane region" description="Helical" evidence="2">
    <location>
        <begin position="394"/>
        <end position="414"/>
    </location>
</feature>
<evidence type="ECO:0000313" key="4">
    <source>
        <dbReference type="Proteomes" id="UP000275385"/>
    </source>
</evidence>
<feature type="transmembrane region" description="Helical" evidence="2">
    <location>
        <begin position="141"/>
        <end position="158"/>
    </location>
</feature>
<dbReference type="AlphaFoldDB" id="A0A420YIU0"/>
<feature type="transmembrane region" description="Helical" evidence="2">
    <location>
        <begin position="297"/>
        <end position="317"/>
    </location>
</feature>
<gene>
    <name evidence="3" type="ORF">DL546_006413</name>
</gene>
<dbReference type="STRING" id="177199.A0A420YIU0"/>
<protein>
    <submittedName>
        <fullName evidence="3">Uncharacterized protein</fullName>
    </submittedName>
</protein>
<evidence type="ECO:0000256" key="2">
    <source>
        <dbReference type="SAM" id="Phobius"/>
    </source>
</evidence>
<organism evidence="3 4">
    <name type="scientific">Coniochaeta pulveracea</name>
    <dbReference type="NCBI Taxonomy" id="177199"/>
    <lineage>
        <taxon>Eukaryota</taxon>
        <taxon>Fungi</taxon>
        <taxon>Dikarya</taxon>
        <taxon>Ascomycota</taxon>
        <taxon>Pezizomycotina</taxon>
        <taxon>Sordariomycetes</taxon>
        <taxon>Sordariomycetidae</taxon>
        <taxon>Coniochaetales</taxon>
        <taxon>Coniochaetaceae</taxon>
        <taxon>Coniochaeta</taxon>
    </lineage>
</organism>
<feature type="transmembrane region" description="Helical" evidence="2">
    <location>
        <begin position="434"/>
        <end position="458"/>
    </location>
</feature>
<dbReference type="Proteomes" id="UP000275385">
    <property type="component" value="Unassembled WGS sequence"/>
</dbReference>
<proteinExistence type="predicted"/>
<keyword evidence="2" id="KW-0472">Membrane</keyword>
<keyword evidence="4" id="KW-1185">Reference proteome</keyword>
<sequence>MSNGTDFPMLPRWDEMDFSKNCTAYGNFLASFLMPNPWDQRETIGGSYMLGMEFFYYSKPDTFEYPSESQEIEAMFEQITAWYIRNIYDHFDPIDGYWYKSDEFKKRVLWDPVYKCPAEYCKAVGYTGNADLTGIGVFCSYYVEASLATTYLIAYTIWQIAKWKKIKKPGDNVSQVVGEMPEKKKNRKKNALPLSRRINDSFRGSLDSFLTATMLMSVVLLGAAIYISGMRATKNKPENTSEQLPYLSSAIYDSVLSLLASVFSVFPVMLLYALMGRHGAQAKKKEDAGRAPDVHRVWLRRCVLALIWCMAATQVYLAPRGDLSYWERHDPDADQYTDFCDQRGGAAYWNGMKAAQFLVIGAPLLWLFLTTFLLTGFGIPGVLDRPWVVKWRSVWRLGIAWINMLLMWGILGYFTRLRHKIIHTAGGLDNEDTWSFGQILALATWVPIVAEFVYIFIWGIEESLGTHMPVGFRVSRHDKPDPVDFSVATMGVDPYGDNVPLMGLKPTFTSEASPLQNAIPVMPGHNPFSPGTPASLGYSSGYPPSYPSDPPEVVQQQQRPMPATGLQPYYDSGAHPALHNRTPWEQWNSTGW</sequence>
<comment type="caution">
    <text evidence="3">The sequence shown here is derived from an EMBL/GenBank/DDBJ whole genome shotgun (WGS) entry which is preliminary data.</text>
</comment>
<feature type="transmembrane region" description="Helical" evidence="2">
    <location>
        <begin position="357"/>
        <end position="382"/>
    </location>
</feature>
<name>A0A420YIU0_9PEZI</name>
<feature type="transmembrane region" description="Helical" evidence="2">
    <location>
        <begin position="255"/>
        <end position="276"/>
    </location>
</feature>
<feature type="transmembrane region" description="Helical" evidence="2">
    <location>
        <begin position="206"/>
        <end position="227"/>
    </location>
</feature>
<feature type="region of interest" description="Disordered" evidence="1">
    <location>
        <begin position="539"/>
        <end position="592"/>
    </location>
</feature>
<keyword evidence="2" id="KW-0812">Transmembrane</keyword>
<evidence type="ECO:0000256" key="1">
    <source>
        <dbReference type="SAM" id="MobiDB-lite"/>
    </source>
</evidence>
<evidence type="ECO:0000313" key="3">
    <source>
        <dbReference type="EMBL" id="RKU47780.1"/>
    </source>
</evidence>
<dbReference type="OrthoDB" id="4582561at2759"/>
<feature type="compositionally biased region" description="Polar residues" evidence="1">
    <location>
        <begin position="583"/>
        <end position="592"/>
    </location>
</feature>
<dbReference type="EMBL" id="QVQW01000007">
    <property type="protein sequence ID" value="RKU47780.1"/>
    <property type="molecule type" value="Genomic_DNA"/>
</dbReference>
<keyword evidence="2" id="KW-1133">Transmembrane helix</keyword>
<accession>A0A420YIU0</accession>
<reference evidence="3 4" key="1">
    <citation type="submission" date="2018-08" db="EMBL/GenBank/DDBJ databases">
        <title>Draft genome of the lignicolous fungus Coniochaeta pulveracea.</title>
        <authorList>
            <person name="Borstlap C.J."/>
            <person name="De Witt R.N."/>
            <person name="Botha A."/>
            <person name="Volschenk H."/>
        </authorList>
    </citation>
    <scope>NUCLEOTIDE SEQUENCE [LARGE SCALE GENOMIC DNA]</scope>
    <source>
        <strain evidence="3 4">CAB683</strain>
    </source>
</reference>